<comment type="cofactor">
    <cofactor evidence="1">
        <name>[4Fe-4S] cluster</name>
        <dbReference type="ChEBI" id="CHEBI:49883"/>
    </cofactor>
</comment>
<dbReference type="Gene3D" id="3.20.20.70">
    <property type="entry name" value="Aldolase class I"/>
    <property type="match status" value="1"/>
</dbReference>
<evidence type="ECO:0000256" key="1">
    <source>
        <dbReference type="ARBA" id="ARBA00001966"/>
    </source>
</evidence>
<dbReference type="GO" id="GO:0051536">
    <property type="term" value="F:iron-sulfur cluster binding"/>
    <property type="evidence" value="ECO:0007669"/>
    <property type="project" value="UniProtKB-KW"/>
</dbReference>
<dbReference type="AlphaFoldDB" id="A0A6L5Y0W5"/>
<evidence type="ECO:0000256" key="2">
    <source>
        <dbReference type="ARBA" id="ARBA00022691"/>
    </source>
</evidence>
<dbReference type="Pfam" id="PF04055">
    <property type="entry name" value="Radical_SAM"/>
    <property type="match status" value="1"/>
</dbReference>
<dbReference type="NCBIfam" id="TIGR04085">
    <property type="entry name" value="rSAM_more_4Fe4S"/>
    <property type="match status" value="1"/>
</dbReference>
<proteinExistence type="inferred from homology"/>
<dbReference type="CDD" id="cd01335">
    <property type="entry name" value="Radical_SAM"/>
    <property type="match status" value="1"/>
</dbReference>
<feature type="domain" description="Radical SAM core" evidence="7">
    <location>
        <begin position="7"/>
        <end position="170"/>
    </location>
</feature>
<evidence type="ECO:0000256" key="5">
    <source>
        <dbReference type="ARBA" id="ARBA00023014"/>
    </source>
</evidence>
<dbReference type="GO" id="GO:0016491">
    <property type="term" value="F:oxidoreductase activity"/>
    <property type="evidence" value="ECO:0007669"/>
    <property type="project" value="InterPro"/>
</dbReference>
<dbReference type="InterPro" id="IPR013785">
    <property type="entry name" value="Aldolase_TIM"/>
</dbReference>
<dbReference type="Proteomes" id="UP000482209">
    <property type="component" value="Unassembled WGS sequence"/>
</dbReference>
<dbReference type="EMBL" id="VUMT01000028">
    <property type="protein sequence ID" value="MSS64755.1"/>
    <property type="molecule type" value="Genomic_DNA"/>
</dbReference>
<comment type="similarity">
    <text evidence="6">Belongs to the radical SAM superfamily. Anaerobic sulfatase-maturating enzyme family.</text>
</comment>
<dbReference type="RefSeq" id="WP_154520141.1">
    <property type="nucleotide sequence ID" value="NZ_VUMT01000028.1"/>
</dbReference>
<reference evidence="8 9" key="1">
    <citation type="submission" date="2019-08" db="EMBL/GenBank/DDBJ databases">
        <title>In-depth cultivation of the pig gut microbiome towards novel bacterial diversity and tailored functional studies.</title>
        <authorList>
            <person name="Wylensek D."/>
            <person name="Hitch T.C.A."/>
            <person name="Clavel T."/>
        </authorList>
    </citation>
    <scope>NUCLEOTIDE SEQUENCE [LARGE SCALE GENOMIC DNA]</scope>
    <source>
        <strain evidence="8 9">WCA-693-APC-MOT-I</strain>
    </source>
</reference>
<name>A0A6L5Y0W5_9FIRM</name>
<evidence type="ECO:0000256" key="6">
    <source>
        <dbReference type="ARBA" id="ARBA00023601"/>
    </source>
</evidence>
<keyword evidence="3" id="KW-0479">Metal-binding</keyword>
<dbReference type="SUPFAM" id="SSF102114">
    <property type="entry name" value="Radical SAM enzymes"/>
    <property type="match status" value="1"/>
</dbReference>
<evidence type="ECO:0000313" key="9">
    <source>
        <dbReference type="Proteomes" id="UP000482209"/>
    </source>
</evidence>
<dbReference type="PANTHER" id="PTHR43273:SF3">
    <property type="entry name" value="ANAEROBIC SULFATASE-MATURATING ENZYME HOMOLOG ASLB-RELATED"/>
    <property type="match status" value="1"/>
</dbReference>
<gene>
    <name evidence="8" type="ORF">FYJ58_12870</name>
</gene>
<evidence type="ECO:0000256" key="3">
    <source>
        <dbReference type="ARBA" id="ARBA00022723"/>
    </source>
</evidence>
<accession>A0A6L5Y0W5</accession>
<dbReference type="SFLD" id="SFLDG01067">
    <property type="entry name" value="SPASM/twitch_domain_containing"/>
    <property type="match status" value="1"/>
</dbReference>
<evidence type="ECO:0000259" key="7">
    <source>
        <dbReference type="Pfam" id="PF04055"/>
    </source>
</evidence>
<dbReference type="InterPro" id="IPR007197">
    <property type="entry name" value="rSAM"/>
</dbReference>
<dbReference type="InterPro" id="IPR023867">
    <property type="entry name" value="Sulphatase_maturase_rSAM"/>
</dbReference>
<organism evidence="8 9">
    <name type="scientific">Velocimicrobium porci</name>
    <dbReference type="NCBI Taxonomy" id="2606634"/>
    <lineage>
        <taxon>Bacteria</taxon>
        <taxon>Bacillati</taxon>
        <taxon>Bacillota</taxon>
        <taxon>Clostridia</taxon>
        <taxon>Lachnospirales</taxon>
        <taxon>Lachnospiraceae</taxon>
        <taxon>Velocimicrobium</taxon>
    </lineage>
</organism>
<dbReference type="InterPro" id="IPR058240">
    <property type="entry name" value="rSAM_sf"/>
</dbReference>
<comment type="caution">
    <text evidence="8">The sequence shown here is derived from an EMBL/GenBank/DDBJ whole genome shotgun (WGS) entry which is preliminary data.</text>
</comment>
<protein>
    <submittedName>
        <fullName evidence="8">4Fe-4S cluster-binding domain-containing protein</fullName>
    </submittedName>
</protein>
<keyword evidence="5" id="KW-0411">Iron-sulfur</keyword>
<dbReference type="PANTHER" id="PTHR43273">
    <property type="entry name" value="ANAEROBIC SULFATASE-MATURATING ENZYME HOMOLOG ASLB-RELATED"/>
    <property type="match status" value="1"/>
</dbReference>
<dbReference type="GO" id="GO:0046872">
    <property type="term" value="F:metal ion binding"/>
    <property type="evidence" value="ECO:0007669"/>
    <property type="project" value="UniProtKB-KW"/>
</dbReference>
<evidence type="ECO:0000256" key="4">
    <source>
        <dbReference type="ARBA" id="ARBA00023004"/>
    </source>
</evidence>
<dbReference type="SFLD" id="SFLDG01384">
    <property type="entry name" value="thioether_bond_formation_requi"/>
    <property type="match status" value="1"/>
</dbReference>
<dbReference type="InterPro" id="IPR023885">
    <property type="entry name" value="4Fe4S-binding_SPASM_dom"/>
</dbReference>
<keyword evidence="2" id="KW-0949">S-adenosyl-L-methionine</keyword>
<dbReference type="SFLD" id="SFLDG01386">
    <property type="entry name" value="main_SPASM_domain-containing"/>
    <property type="match status" value="1"/>
</dbReference>
<sequence length="339" mass="38927">MLGVFWITTDCNMNCVYCYEGNNKKKFYMNRTIIKEAIDFLIDKMLEIDDEKLTIDFHGGEPFLAYDSICEIVENVKQKCHKIGINVRFGCTTNATLLNFLRLKFVVENFDDFTISMDGAKSTQNYSRPFKTGKETHAVVEKCLKETLKVIPNLRVRMTFNHLTVNDFYDNIKYFGDMGVKYVVPTRDFYDRDFGENEFIKLKQQLFLVNEYIENSNNKLHVSMLEKFPLKKLGKCSGGIDSFHIDPNGNIYPCALSVGNENFLIGNVNKGINIKKRDALLKYSVRDNASCLGCDLHDYCEQTRCKIVNKILAGAFCTPSAIACTENRMLYDISTNLKE</sequence>
<dbReference type="SFLD" id="SFLDS00029">
    <property type="entry name" value="Radical_SAM"/>
    <property type="match status" value="1"/>
</dbReference>
<keyword evidence="4" id="KW-0408">Iron</keyword>
<evidence type="ECO:0000313" key="8">
    <source>
        <dbReference type="EMBL" id="MSS64755.1"/>
    </source>
</evidence>
<keyword evidence="9" id="KW-1185">Reference proteome</keyword>